<keyword evidence="2" id="KW-1185">Reference proteome</keyword>
<organism evidence="1 2">
    <name type="scientific">Lentihominibacter hominis</name>
    <dbReference type="NCBI Taxonomy" id="2763645"/>
    <lineage>
        <taxon>Bacteria</taxon>
        <taxon>Bacillati</taxon>
        <taxon>Bacillota</taxon>
        <taxon>Clostridia</taxon>
        <taxon>Peptostreptococcales</taxon>
        <taxon>Anaerovoracaceae</taxon>
        <taxon>Lentihominibacter</taxon>
    </lineage>
</organism>
<gene>
    <name evidence="1" type="ORF">H8692_00645</name>
</gene>
<comment type="caution">
    <text evidence="1">The sequence shown here is derived from an EMBL/GenBank/DDBJ whole genome shotgun (WGS) entry which is preliminary data.</text>
</comment>
<name>A0A926I7M5_9FIRM</name>
<dbReference type="AlphaFoldDB" id="A0A926I7M5"/>
<proteinExistence type="predicted"/>
<evidence type="ECO:0000313" key="1">
    <source>
        <dbReference type="EMBL" id="MBC8567271.1"/>
    </source>
</evidence>
<accession>A0A926I7M5</accession>
<dbReference type="EMBL" id="JACRTA010000001">
    <property type="protein sequence ID" value="MBC8567271.1"/>
    <property type="molecule type" value="Genomic_DNA"/>
</dbReference>
<reference evidence="1" key="1">
    <citation type="submission" date="2020-08" db="EMBL/GenBank/DDBJ databases">
        <title>Genome public.</title>
        <authorList>
            <person name="Liu C."/>
            <person name="Sun Q."/>
        </authorList>
    </citation>
    <scope>NUCLEOTIDE SEQUENCE</scope>
    <source>
        <strain evidence="1">NSJ-24</strain>
    </source>
</reference>
<protein>
    <recommendedName>
        <fullName evidence="3">ATP synthase archaeal subunit H</fullName>
    </recommendedName>
</protein>
<dbReference type="Gene3D" id="1.20.5.2950">
    <property type="match status" value="1"/>
</dbReference>
<dbReference type="RefSeq" id="WP_177269852.1">
    <property type="nucleotide sequence ID" value="NZ_JACRTA010000001.1"/>
</dbReference>
<evidence type="ECO:0008006" key="3">
    <source>
        <dbReference type="Google" id="ProtNLM"/>
    </source>
</evidence>
<evidence type="ECO:0000313" key="2">
    <source>
        <dbReference type="Proteomes" id="UP000610862"/>
    </source>
</evidence>
<dbReference type="Proteomes" id="UP000610862">
    <property type="component" value="Unassembled WGS sequence"/>
</dbReference>
<sequence length="104" mass="11422">MKEVVDKIRAAEKKAAELKAEAVSEAEYNLKKVREKGKKYVDDTVASAGRSAALMIKQAEEETAEAAAEKIKEADERAGQIMMSAEHKIDEAADRIVERIMGSI</sequence>